<proteinExistence type="predicted"/>
<evidence type="ECO:0000313" key="2">
    <source>
        <dbReference type="Proteomes" id="UP000199004"/>
    </source>
</evidence>
<dbReference type="STRING" id="1005944.SAMN05192576_1771"/>
<accession>A0A1G9ZLN5</accession>
<dbReference type="Proteomes" id="UP000199004">
    <property type="component" value="Unassembled WGS sequence"/>
</dbReference>
<dbReference type="AlphaFoldDB" id="A0A1G9ZLN5"/>
<protein>
    <submittedName>
        <fullName evidence="1">Uncharacterized protein</fullName>
    </submittedName>
</protein>
<dbReference type="EMBL" id="FNIC01000002">
    <property type="protein sequence ID" value="SDN22027.1"/>
    <property type="molecule type" value="Genomic_DNA"/>
</dbReference>
<keyword evidence="2" id="KW-1185">Reference proteome</keyword>
<evidence type="ECO:0000313" key="1">
    <source>
        <dbReference type="EMBL" id="SDN22027.1"/>
    </source>
</evidence>
<gene>
    <name evidence="1" type="ORF">SAMN05192576_1771</name>
</gene>
<reference evidence="1 2" key="1">
    <citation type="submission" date="2016-10" db="EMBL/GenBank/DDBJ databases">
        <authorList>
            <person name="de Groot N.N."/>
        </authorList>
    </citation>
    <scope>NUCLEOTIDE SEQUENCE [LARGE SCALE GENOMIC DNA]</scope>
    <source>
        <strain evidence="1 2">CGMCC 1.11147</strain>
    </source>
</reference>
<organism evidence="1 2">
    <name type="scientific">Nocardioides szechwanensis</name>
    <dbReference type="NCBI Taxonomy" id="1005944"/>
    <lineage>
        <taxon>Bacteria</taxon>
        <taxon>Bacillati</taxon>
        <taxon>Actinomycetota</taxon>
        <taxon>Actinomycetes</taxon>
        <taxon>Propionibacteriales</taxon>
        <taxon>Nocardioidaceae</taxon>
        <taxon>Nocardioides</taxon>
    </lineage>
</organism>
<name>A0A1G9ZLN5_9ACTN</name>
<sequence length="133" mass="15171">MRLANLPGMSSSEVQASFLPYAEGLGFRSEAKGLFLEYKNNLGPDYYRPIGSSGILLEVERGKTTTNNMDLLDFWKCHLCRSADYLFLMVPQALKHNDAMTPKKEYNAVVKRIETFFVEGNHTNVREVHIFGY</sequence>